<keyword evidence="4 8" id="KW-1133">Transmembrane helix</keyword>
<keyword evidence="7 8" id="KW-0807">Transducer</keyword>
<evidence type="ECO:0000256" key="3">
    <source>
        <dbReference type="ARBA" id="ARBA00022692"/>
    </source>
</evidence>
<keyword evidence="5 8" id="KW-0472">Membrane</keyword>
<evidence type="ECO:0000313" key="10">
    <source>
        <dbReference type="RefSeq" id="XP_017777212.1"/>
    </source>
</evidence>
<feature type="transmembrane region" description="Helical" evidence="8">
    <location>
        <begin position="128"/>
        <end position="149"/>
    </location>
</feature>
<evidence type="ECO:0000256" key="5">
    <source>
        <dbReference type="ARBA" id="ARBA00023136"/>
    </source>
</evidence>
<organism evidence="9 10">
    <name type="scientific">Nicrophorus vespilloides</name>
    <name type="common">Boreal carrion beetle</name>
    <dbReference type="NCBI Taxonomy" id="110193"/>
    <lineage>
        <taxon>Eukaryota</taxon>
        <taxon>Metazoa</taxon>
        <taxon>Ecdysozoa</taxon>
        <taxon>Arthropoda</taxon>
        <taxon>Hexapoda</taxon>
        <taxon>Insecta</taxon>
        <taxon>Pterygota</taxon>
        <taxon>Neoptera</taxon>
        <taxon>Endopterygota</taxon>
        <taxon>Coleoptera</taxon>
        <taxon>Polyphaga</taxon>
        <taxon>Staphyliniformia</taxon>
        <taxon>Silphidae</taxon>
        <taxon>Nicrophorinae</taxon>
        <taxon>Nicrophorus</taxon>
    </lineage>
</organism>
<comment type="function">
    <text evidence="8">Gustatory receptor which mediates acceptance or avoidance behavior, depending on its substrates.</text>
</comment>
<accession>A0ABM1MRL2</accession>
<dbReference type="RefSeq" id="XP_017777212.1">
    <property type="nucleotide sequence ID" value="XM_017921723.1"/>
</dbReference>
<evidence type="ECO:0000256" key="7">
    <source>
        <dbReference type="ARBA" id="ARBA00023224"/>
    </source>
</evidence>
<comment type="subcellular location">
    <subcellularLocation>
        <location evidence="1 8">Cell membrane</location>
        <topology evidence="1 8">Multi-pass membrane protein</topology>
    </subcellularLocation>
</comment>
<keyword evidence="6 8" id="KW-0675">Receptor</keyword>
<dbReference type="PANTHER" id="PTHR21143:SF104">
    <property type="entry name" value="GUSTATORY RECEPTOR 8A-RELATED"/>
    <property type="match status" value="1"/>
</dbReference>
<dbReference type="InterPro" id="IPR013604">
    <property type="entry name" value="7TM_chemorcpt"/>
</dbReference>
<keyword evidence="9" id="KW-1185">Reference proteome</keyword>
<keyword evidence="2 8" id="KW-1003">Cell membrane</keyword>
<evidence type="ECO:0000256" key="1">
    <source>
        <dbReference type="ARBA" id="ARBA00004651"/>
    </source>
</evidence>
<comment type="similarity">
    <text evidence="8">Belongs to the insect chemoreceptor superfamily. Gustatory receptor (GR) family.</text>
</comment>
<proteinExistence type="inferred from homology"/>
<evidence type="ECO:0000256" key="8">
    <source>
        <dbReference type="RuleBase" id="RU363108"/>
    </source>
</evidence>
<feature type="transmembrane region" description="Helical" evidence="8">
    <location>
        <begin position="155"/>
        <end position="176"/>
    </location>
</feature>
<reference evidence="10" key="1">
    <citation type="submission" date="2025-08" db="UniProtKB">
        <authorList>
            <consortium name="RefSeq"/>
        </authorList>
    </citation>
    <scope>IDENTIFICATION</scope>
    <source>
        <tissue evidence="10">Whole Larva</tissue>
    </source>
</reference>
<dbReference type="PANTHER" id="PTHR21143">
    <property type="entry name" value="INVERTEBRATE GUSTATORY RECEPTOR"/>
    <property type="match status" value="1"/>
</dbReference>
<name>A0ABM1MRL2_NICVS</name>
<keyword evidence="3 8" id="KW-0812">Transmembrane</keyword>
<evidence type="ECO:0000256" key="4">
    <source>
        <dbReference type="ARBA" id="ARBA00022989"/>
    </source>
</evidence>
<gene>
    <name evidence="10" type="primary">LOC108563132</name>
</gene>
<comment type="caution">
    <text evidence="8">Lacks conserved residue(s) required for the propagation of feature annotation.</text>
</comment>
<evidence type="ECO:0000256" key="2">
    <source>
        <dbReference type="ARBA" id="ARBA00022475"/>
    </source>
</evidence>
<feature type="transmembrane region" description="Helical" evidence="8">
    <location>
        <begin position="68"/>
        <end position="91"/>
    </location>
</feature>
<sequence length="297" mass="34535">MAPIYIICRLTGIFPLSARRSKGNIIVTLRRNDYFYIVSYFLIYVSLSIYATYNVFVDEENYVIVPKVLVLSETLIVIILMLTTMFFCFFFRRLLLDCARLITDVDCTLQRLKVWINYRAAMWSNLKVFGIMIVSVFARSIVMGSTLRVDVVQQFTLFLATFIKSLSKYEFIAMLLPLSVRFNKINDEIVAYRVRRRDPSLPGDLYTLCRTHFKLCNISRRLNICFAFQLLSSLAVSLTDILFQGFYLYVIMTKKQRLATPAMMASPVVWLIDECMEIYLLVNACSTTCQAVRYVIF</sequence>
<dbReference type="Pfam" id="PF08395">
    <property type="entry name" value="7tm_7"/>
    <property type="match status" value="1"/>
</dbReference>
<dbReference type="GeneID" id="108563132"/>
<feature type="transmembrane region" description="Helical" evidence="8">
    <location>
        <begin position="224"/>
        <end position="250"/>
    </location>
</feature>
<feature type="transmembrane region" description="Helical" evidence="8">
    <location>
        <begin position="34"/>
        <end position="56"/>
    </location>
</feature>
<evidence type="ECO:0000313" key="9">
    <source>
        <dbReference type="Proteomes" id="UP000695000"/>
    </source>
</evidence>
<protein>
    <recommendedName>
        <fullName evidence="8">Gustatory receptor</fullName>
    </recommendedName>
</protein>
<evidence type="ECO:0000256" key="6">
    <source>
        <dbReference type="ARBA" id="ARBA00023170"/>
    </source>
</evidence>
<dbReference type="Proteomes" id="UP000695000">
    <property type="component" value="Unplaced"/>
</dbReference>